<gene>
    <name evidence="2" type="ordered locus">Bcav_2605</name>
</gene>
<dbReference type="InterPro" id="IPR013096">
    <property type="entry name" value="Cupin_2"/>
</dbReference>
<accession>C5BXG7</accession>
<dbReference type="Gene3D" id="2.60.120.10">
    <property type="entry name" value="Jelly Rolls"/>
    <property type="match status" value="1"/>
</dbReference>
<keyword evidence="3" id="KW-1185">Reference proteome</keyword>
<evidence type="ECO:0000313" key="2">
    <source>
        <dbReference type="EMBL" id="ACQ80850.1"/>
    </source>
</evidence>
<organism evidence="2 3">
    <name type="scientific">Beutenbergia cavernae (strain ATCC BAA-8 / DSM 12333 / CCUG 43141 / JCM 11478 / NBRC 16432 / NCIMB 13614 / HKI 0122)</name>
    <dbReference type="NCBI Taxonomy" id="471853"/>
    <lineage>
        <taxon>Bacteria</taxon>
        <taxon>Bacillati</taxon>
        <taxon>Actinomycetota</taxon>
        <taxon>Actinomycetes</taxon>
        <taxon>Micrococcales</taxon>
        <taxon>Beutenbergiaceae</taxon>
        <taxon>Beutenbergia</taxon>
    </lineage>
</organism>
<dbReference type="RefSeq" id="WP_015883090.1">
    <property type="nucleotide sequence ID" value="NC_012669.1"/>
</dbReference>
<evidence type="ECO:0000259" key="1">
    <source>
        <dbReference type="Pfam" id="PF07883"/>
    </source>
</evidence>
<reference evidence="2 3" key="1">
    <citation type="journal article" date="2009" name="Stand. Genomic Sci.">
        <title>Complete genome sequence of Beutenbergia cavernae type strain (HKI 0122).</title>
        <authorList>
            <person name="Land M."/>
            <person name="Pukall R."/>
            <person name="Abt B."/>
            <person name="Goker M."/>
            <person name="Rohde M."/>
            <person name="Glavina Del Rio T."/>
            <person name="Tice H."/>
            <person name="Copeland A."/>
            <person name="Cheng J.F."/>
            <person name="Lucas S."/>
            <person name="Chen F."/>
            <person name="Nolan M."/>
            <person name="Bruce D."/>
            <person name="Goodwin L."/>
            <person name="Pitluck S."/>
            <person name="Ivanova N."/>
            <person name="Mavromatis K."/>
            <person name="Ovchinnikova G."/>
            <person name="Pati A."/>
            <person name="Chen A."/>
            <person name="Palaniappan K."/>
            <person name="Hauser L."/>
            <person name="Chang Y.J."/>
            <person name="Jefferies C.C."/>
            <person name="Saunders E."/>
            <person name="Brettin T."/>
            <person name="Detter J.C."/>
            <person name="Han C."/>
            <person name="Chain P."/>
            <person name="Bristow J."/>
            <person name="Eisen J.A."/>
            <person name="Markowitz V."/>
            <person name="Hugenholtz P."/>
            <person name="Kyrpides N.C."/>
            <person name="Klenk H.P."/>
            <person name="Lapidus A."/>
        </authorList>
    </citation>
    <scope>NUCLEOTIDE SEQUENCE [LARGE SCALE GENOMIC DNA]</scope>
    <source>
        <strain evidence="3">ATCC BAA-8 / DSM 12333 / NBRC 16432</strain>
    </source>
</reference>
<proteinExistence type="predicted"/>
<dbReference type="OrthoDB" id="3782397at2"/>
<dbReference type="Proteomes" id="UP000007962">
    <property type="component" value="Chromosome"/>
</dbReference>
<dbReference type="InterPro" id="IPR011051">
    <property type="entry name" value="RmlC_Cupin_sf"/>
</dbReference>
<dbReference type="EMBL" id="CP001618">
    <property type="protein sequence ID" value="ACQ80850.1"/>
    <property type="molecule type" value="Genomic_DNA"/>
</dbReference>
<dbReference type="InterPro" id="IPR014710">
    <property type="entry name" value="RmlC-like_jellyroll"/>
</dbReference>
<protein>
    <submittedName>
        <fullName evidence="2">Cupin 2 conserved barrel domain protein</fullName>
    </submittedName>
</protein>
<dbReference type="STRING" id="471853.Bcav_2605"/>
<dbReference type="AlphaFoldDB" id="C5BXG7"/>
<dbReference type="eggNOG" id="COG1917">
    <property type="taxonomic scope" value="Bacteria"/>
</dbReference>
<evidence type="ECO:0000313" key="3">
    <source>
        <dbReference type="Proteomes" id="UP000007962"/>
    </source>
</evidence>
<dbReference type="HOGENOM" id="CLU_149817_0_0_11"/>
<dbReference type="KEGG" id="bcv:Bcav_2605"/>
<sequence length="120" mass="13069">MRRFEVPRRPIEHYSSTGVLMEFLPRVSGGDQTRVHVAHLEPGGTLGEHPTTNRQVFAVVTGEGEVRADDGPRIPIAAGQLAIWEAGEVHQSWATTAMTVVLVETTGELELPEVFTPLDG</sequence>
<name>C5BXG7_BEUC1</name>
<dbReference type="Pfam" id="PF07883">
    <property type="entry name" value="Cupin_2"/>
    <property type="match status" value="1"/>
</dbReference>
<dbReference type="SUPFAM" id="SSF51182">
    <property type="entry name" value="RmlC-like cupins"/>
    <property type="match status" value="1"/>
</dbReference>
<feature type="domain" description="Cupin type-2" evidence="1">
    <location>
        <begin position="37"/>
        <end position="103"/>
    </location>
</feature>